<comment type="caution">
    <text evidence="1">The sequence shown here is derived from an EMBL/GenBank/DDBJ whole genome shotgun (WGS) entry which is preliminary data.</text>
</comment>
<gene>
    <name evidence="1" type="ORF">EJB05_15664</name>
</gene>
<name>A0A5J9VEI3_9POAL</name>
<organism evidence="1 2">
    <name type="scientific">Eragrostis curvula</name>
    <name type="common">weeping love grass</name>
    <dbReference type="NCBI Taxonomy" id="38414"/>
    <lineage>
        <taxon>Eukaryota</taxon>
        <taxon>Viridiplantae</taxon>
        <taxon>Streptophyta</taxon>
        <taxon>Embryophyta</taxon>
        <taxon>Tracheophyta</taxon>
        <taxon>Spermatophyta</taxon>
        <taxon>Magnoliopsida</taxon>
        <taxon>Liliopsida</taxon>
        <taxon>Poales</taxon>
        <taxon>Poaceae</taxon>
        <taxon>PACMAD clade</taxon>
        <taxon>Chloridoideae</taxon>
        <taxon>Eragrostideae</taxon>
        <taxon>Eragrostidinae</taxon>
        <taxon>Eragrostis</taxon>
    </lineage>
</organism>
<dbReference type="OrthoDB" id="1896044at2759"/>
<evidence type="ECO:0000313" key="2">
    <source>
        <dbReference type="Proteomes" id="UP000324897"/>
    </source>
</evidence>
<protein>
    <submittedName>
        <fullName evidence="1">Uncharacterized protein</fullName>
    </submittedName>
</protein>
<dbReference type="Gramene" id="TVU33851">
    <property type="protein sequence ID" value="TVU33851"/>
    <property type="gene ID" value="EJB05_15664"/>
</dbReference>
<keyword evidence="2" id="KW-1185">Reference proteome</keyword>
<reference evidence="1 2" key="1">
    <citation type="journal article" date="2019" name="Sci. Rep.">
        <title>A high-quality genome of Eragrostis curvula grass provides insights into Poaceae evolution and supports new strategies to enhance forage quality.</title>
        <authorList>
            <person name="Carballo J."/>
            <person name="Santos B.A.C.M."/>
            <person name="Zappacosta D."/>
            <person name="Garbus I."/>
            <person name="Selva J.P."/>
            <person name="Gallo C.A."/>
            <person name="Diaz A."/>
            <person name="Albertini E."/>
            <person name="Caccamo M."/>
            <person name="Echenique V."/>
        </authorList>
    </citation>
    <scope>NUCLEOTIDE SEQUENCE [LARGE SCALE GENOMIC DNA]</scope>
    <source>
        <strain evidence="2">cv. Victoria</strain>
        <tissue evidence="1">Leaf</tissue>
    </source>
</reference>
<dbReference type="Proteomes" id="UP000324897">
    <property type="component" value="Unassembled WGS sequence"/>
</dbReference>
<accession>A0A5J9VEI3</accession>
<proteinExistence type="predicted"/>
<dbReference type="Pfam" id="PF03140">
    <property type="entry name" value="DUF247"/>
    <property type="match status" value="1"/>
</dbReference>
<evidence type="ECO:0000313" key="1">
    <source>
        <dbReference type="EMBL" id="TVU33851.1"/>
    </source>
</evidence>
<dbReference type="EMBL" id="RWGY01000009">
    <property type="protein sequence ID" value="TVU33851.1"/>
    <property type="molecule type" value="Genomic_DNA"/>
</dbReference>
<sequence>MEAGGPSVLQLTQAVALMETKARSCYEGDVQMERDACWGTELSSKEGTILATKPLKDATSRPKRDLSLTVHDLMMLENQIPLFVVEKVYELMTHTGDGATTEENGPVVPVDKLAWGTIGAIMANVPPAFDYGGDE</sequence>
<feature type="non-terminal residue" evidence="1">
    <location>
        <position position="1"/>
    </location>
</feature>
<dbReference type="AlphaFoldDB" id="A0A5J9VEI3"/>
<dbReference type="InterPro" id="IPR004158">
    <property type="entry name" value="DUF247_pln"/>
</dbReference>